<dbReference type="InterPro" id="IPR045991">
    <property type="entry name" value="DUF5947"/>
</dbReference>
<evidence type="ECO:0000313" key="1">
    <source>
        <dbReference type="EMBL" id="MFC4831133.1"/>
    </source>
</evidence>
<dbReference type="RefSeq" id="WP_274186755.1">
    <property type="nucleotide sequence ID" value="NZ_BAABHN010000003.1"/>
</dbReference>
<comment type="caution">
    <text evidence="1">The sequence shown here is derived from an EMBL/GenBank/DDBJ whole genome shotgun (WGS) entry which is preliminary data.</text>
</comment>
<dbReference type="EMBL" id="JBHSIM010000003">
    <property type="protein sequence ID" value="MFC4831133.1"/>
    <property type="molecule type" value="Genomic_DNA"/>
</dbReference>
<accession>A0ABV9RCZ0</accession>
<reference evidence="2" key="1">
    <citation type="journal article" date="2019" name="Int. J. Syst. Evol. Microbiol.">
        <title>The Global Catalogue of Microorganisms (GCM) 10K type strain sequencing project: providing services to taxonomists for standard genome sequencing and annotation.</title>
        <authorList>
            <consortium name="The Broad Institute Genomics Platform"/>
            <consortium name="The Broad Institute Genome Sequencing Center for Infectious Disease"/>
            <person name="Wu L."/>
            <person name="Ma J."/>
        </authorList>
    </citation>
    <scope>NUCLEOTIDE SEQUENCE [LARGE SCALE GENOMIC DNA]</scope>
    <source>
        <strain evidence="2">CCUG 50347</strain>
    </source>
</reference>
<sequence length="218" mass="23953">MTASLRRFLAPRQAPPVAPTVERCELCAGEVAPEHPHLVDVAGRVLKCACRPCALLFVDRTREMAGTAYRTVPDRYRYDAEFTLADAQWDALQIPVGMAFFLRNSVRADAVVACYPSPAGATESELDLSEFVDGVGAGRLGEMLEPDVEALLVRHDSGRSECLLVPVDACYRLVGLVRRHWRGFDGGAEAWTHIDRFFDDARARARDVGGSHRGGPSR</sequence>
<protein>
    <submittedName>
        <fullName evidence="1">DUF5947 family protein</fullName>
    </submittedName>
</protein>
<evidence type="ECO:0000313" key="2">
    <source>
        <dbReference type="Proteomes" id="UP001595909"/>
    </source>
</evidence>
<dbReference type="Pfam" id="PF19372">
    <property type="entry name" value="DUF5947"/>
    <property type="match status" value="1"/>
</dbReference>
<name>A0ABV9RCZ0_9PSEU</name>
<dbReference type="Proteomes" id="UP001595909">
    <property type="component" value="Unassembled WGS sequence"/>
</dbReference>
<proteinExistence type="predicted"/>
<gene>
    <name evidence="1" type="ORF">ACFPEL_01810</name>
</gene>
<keyword evidence="2" id="KW-1185">Reference proteome</keyword>
<organism evidence="1 2">
    <name type="scientific">Actinomycetospora chibensis</name>
    <dbReference type="NCBI Taxonomy" id="663606"/>
    <lineage>
        <taxon>Bacteria</taxon>
        <taxon>Bacillati</taxon>
        <taxon>Actinomycetota</taxon>
        <taxon>Actinomycetes</taxon>
        <taxon>Pseudonocardiales</taxon>
        <taxon>Pseudonocardiaceae</taxon>
        <taxon>Actinomycetospora</taxon>
    </lineage>
</organism>